<reference evidence="1 2" key="2">
    <citation type="submission" date="2020-03" db="EMBL/GenBank/DDBJ databases">
        <authorList>
            <person name="Ichikawa N."/>
            <person name="Kimura A."/>
            <person name="Kitahashi Y."/>
            <person name="Uohara A."/>
        </authorList>
    </citation>
    <scope>NUCLEOTIDE SEQUENCE [LARGE SCALE GENOMIC DNA]</scope>
    <source>
        <strain evidence="1 2">NBRC 105367</strain>
    </source>
</reference>
<dbReference type="AlphaFoldDB" id="A0A6F8YKV3"/>
<accession>A0A6F8YKV3</accession>
<dbReference type="Proteomes" id="UP000503011">
    <property type="component" value="Chromosome"/>
</dbReference>
<dbReference type="EMBL" id="AP022871">
    <property type="protein sequence ID" value="BCB86571.1"/>
    <property type="molecule type" value="Genomic_DNA"/>
</dbReference>
<evidence type="ECO:0000313" key="2">
    <source>
        <dbReference type="Proteomes" id="UP000503011"/>
    </source>
</evidence>
<gene>
    <name evidence="1" type="ORF">Psuf_038840</name>
</gene>
<name>A0A6F8YKV3_9ACTN</name>
<reference evidence="1 2" key="1">
    <citation type="submission" date="2020-03" db="EMBL/GenBank/DDBJ databases">
        <title>Whole genome shotgun sequence of Phytohabitans suffuscus NBRC 105367.</title>
        <authorList>
            <person name="Komaki H."/>
            <person name="Tamura T."/>
        </authorList>
    </citation>
    <scope>NUCLEOTIDE SEQUENCE [LARGE SCALE GENOMIC DNA]</scope>
    <source>
        <strain evidence="1 2">NBRC 105367</strain>
    </source>
</reference>
<dbReference type="KEGG" id="psuu:Psuf_038840"/>
<keyword evidence="2" id="KW-1185">Reference proteome</keyword>
<evidence type="ECO:0000313" key="1">
    <source>
        <dbReference type="EMBL" id="BCB86571.1"/>
    </source>
</evidence>
<organism evidence="1 2">
    <name type="scientific">Phytohabitans suffuscus</name>
    <dbReference type="NCBI Taxonomy" id="624315"/>
    <lineage>
        <taxon>Bacteria</taxon>
        <taxon>Bacillati</taxon>
        <taxon>Actinomycetota</taxon>
        <taxon>Actinomycetes</taxon>
        <taxon>Micromonosporales</taxon>
        <taxon>Micromonosporaceae</taxon>
    </lineage>
</organism>
<protein>
    <submittedName>
        <fullName evidence="1">Uncharacterized protein</fullName>
    </submittedName>
</protein>
<sequence>MGQLRICSVNRDTLSGVEFGHERDVDLAARVSHVCHGQARSGSLDDPGDRMAQATRQNQAIVDGEVVAADEP</sequence>
<proteinExistence type="predicted"/>